<organism evidence="1 2">
    <name type="scientific">Artemisia annua</name>
    <name type="common">Sweet wormwood</name>
    <dbReference type="NCBI Taxonomy" id="35608"/>
    <lineage>
        <taxon>Eukaryota</taxon>
        <taxon>Viridiplantae</taxon>
        <taxon>Streptophyta</taxon>
        <taxon>Embryophyta</taxon>
        <taxon>Tracheophyta</taxon>
        <taxon>Spermatophyta</taxon>
        <taxon>Magnoliopsida</taxon>
        <taxon>eudicotyledons</taxon>
        <taxon>Gunneridae</taxon>
        <taxon>Pentapetalae</taxon>
        <taxon>asterids</taxon>
        <taxon>campanulids</taxon>
        <taxon>Asterales</taxon>
        <taxon>Asteraceae</taxon>
        <taxon>Asteroideae</taxon>
        <taxon>Anthemideae</taxon>
        <taxon>Artemisiinae</taxon>
        <taxon>Artemisia</taxon>
    </lineage>
</organism>
<dbReference type="SUPFAM" id="SSF56219">
    <property type="entry name" value="DNase I-like"/>
    <property type="match status" value="1"/>
</dbReference>
<keyword evidence="1" id="KW-0808">Transferase</keyword>
<dbReference type="Gene3D" id="3.60.10.10">
    <property type="entry name" value="Endonuclease/exonuclease/phosphatase"/>
    <property type="match status" value="1"/>
</dbReference>
<dbReference type="Proteomes" id="UP000245207">
    <property type="component" value="Unassembled WGS sequence"/>
</dbReference>
<dbReference type="InterPro" id="IPR036691">
    <property type="entry name" value="Endo/exonu/phosph_ase_sf"/>
</dbReference>
<keyword evidence="1" id="KW-0695">RNA-directed DNA polymerase</keyword>
<dbReference type="AlphaFoldDB" id="A0A2U1Q1S6"/>
<dbReference type="OrthoDB" id="692400at2759"/>
<evidence type="ECO:0000313" key="1">
    <source>
        <dbReference type="EMBL" id="PWA91970.1"/>
    </source>
</evidence>
<proteinExistence type="predicted"/>
<comment type="caution">
    <text evidence="1">The sequence shown here is derived from an EMBL/GenBank/DDBJ whole genome shotgun (WGS) entry which is preliminary data.</text>
</comment>
<keyword evidence="2" id="KW-1185">Reference proteome</keyword>
<evidence type="ECO:0000313" key="2">
    <source>
        <dbReference type="Proteomes" id="UP000245207"/>
    </source>
</evidence>
<dbReference type="EMBL" id="PKPP01000503">
    <property type="protein sequence ID" value="PWA91970.1"/>
    <property type="molecule type" value="Genomic_DNA"/>
</dbReference>
<protein>
    <submittedName>
        <fullName evidence="1">RNA-directed DNA polymerase, eukaryota, Reverse transcriptase zinc-binding domain protein</fullName>
    </submittedName>
</protein>
<name>A0A2U1Q1S6_ARTAN</name>
<sequence length="333" mass="38372">MTEEIKDFTNIFTRAPFFVTVTNYKRLVNTELTSDNVPNVTEPQIIPTEESTSDGNVPPGFEKVIKADNKVSQSFHTPKSRLKKHRKRVWIKDMCCKHNIHFLGVQETKMTKLELFRIKSMWGNFKFDYACIMARGRSGGLISMWDPNFFVKTNIWCGDNYVIVKGKWKNSIEDYYFINVYGPQHQPEKTNLWNFLRLFIQDHHGKVVFFGDLNEVRDISERCGSLFSSGDVAIFNSFIQDAGLIDLPMGEAWTNLSIGEVGHNTVFHIKLKGLKHHLKQWYSEIKISKNSRKRGITDSLHTIKDLIDSGNATNDDKAQQKHHLNLLCSALVQ</sequence>
<accession>A0A2U1Q1S6</accession>
<reference evidence="1 2" key="1">
    <citation type="journal article" date="2018" name="Mol. Plant">
        <title>The genome of Artemisia annua provides insight into the evolution of Asteraceae family and artemisinin biosynthesis.</title>
        <authorList>
            <person name="Shen Q."/>
            <person name="Zhang L."/>
            <person name="Liao Z."/>
            <person name="Wang S."/>
            <person name="Yan T."/>
            <person name="Shi P."/>
            <person name="Liu M."/>
            <person name="Fu X."/>
            <person name="Pan Q."/>
            <person name="Wang Y."/>
            <person name="Lv Z."/>
            <person name="Lu X."/>
            <person name="Zhang F."/>
            <person name="Jiang W."/>
            <person name="Ma Y."/>
            <person name="Chen M."/>
            <person name="Hao X."/>
            <person name="Li L."/>
            <person name="Tang Y."/>
            <person name="Lv G."/>
            <person name="Zhou Y."/>
            <person name="Sun X."/>
            <person name="Brodelius P.E."/>
            <person name="Rose J.K.C."/>
            <person name="Tang K."/>
        </authorList>
    </citation>
    <scope>NUCLEOTIDE SEQUENCE [LARGE SCALE GENOMIC DNA]</scope>
    <source>
        <strain evidence="2">cv. Huhao1</strain>
        <tissue evidence="1">Leaf</tissue>
    </source>
</reference>
<gene>
    <name evidence="1" type="ORF">CTI12_AA084090</name>
</gene>
<dbReference type="GO" id="GO:0003964">
    <property type="term" value="F:RNA-directed DNA polymerase activity"/>
    <property type="evidence" value="ECO:0007669"/>
    <property type="project" value="UniProtKB-KW"/>
</dbReference>
<keyword evidence="1" id="KW-0548">Nucleotidyltransferase</keyword>